<dbReference type="RefSeq" id="WP_121836336.1">
    <property type="nucleotide sequence ID" value="NZ_CP163513.1"/>
</dbReference>
<name>A0A3L9DJT5_9STRE</name>
<dbReference type="PRINTS" id="PR01438">
    <property type="entry name" value="UNVRSLSTRESS"/>
</dbReference>
<dbReference type="Pfam" id="PF00582">
    <property type="entry name" value="Usp"/>
    <property type="match status" value="1"/>
</dbReference>
<sequence>MVTQSYRHILVGIDGSPQAELAFEKGCAVALRNDAQLVLAHVIDTRTLQNIATLDTFVFETLEKDARQMLEDYKTQALDKGVRDVKIVLEFGNPKTLLAVDIPESENVDLILLGATGLNAIERLLIGSSSEYIMRHAKVDILVIREESKTL</sequence>
<dbReference type="PANTHER" id="PTHR46268:SF6">
    <property type="entry name" value="UNIVERSAL STRESS PROTEIN UP12"/>
    <property type="match status" value="1"/>
</dbReference>
<dbReference type="InterPro" id="IPR014729">
    <property type="entry name" value="Rossmann-like_a/b/a_fold"/>
</dbReference>
<protein>
    <submittedName>
        <fullName evidence="3">Universal stress protein</fullName>
    </submittedName>
</protein>
<accession>A0A3L9DJT5</accession>
<evidence type="ECO:0000256" key="1">
    <source>
        <dbReference type="ARBA" id="ARBA00008791"/>
    </source>
</evidence>
<dbReference type="AlphaFoldDB" id="A0A3L9DJT5"/>
<dbReference type="Gene3D" id="3.40.50.620">
    <property type="entry name" value="HUPs"/>
    <property type="match status" value="1"/>
</dbReference>
<proteinExistence type="inferred from homology"/>
<dbReference type="InterPro" id="IPR006016">
    <property type="entry name" value="UspA"/>
</dbReference>
<organism evidence="3 4">
    <name type="scientific">Streptococcus hillyeri</name>
    <dbReference type="NCBI Taxonomy" id="2282420"/>
    <lineage>
        <taxon>Bacteria</taxon>
        <taxon>Bacillati</taxon>
        <taxon>Bacillota</taxon>
        <taxon>Bacilli</taxon>
        <taxon>Lactobacillales</taxon>
        <taxon>Streptococcaceae</taxon>
        <taxon>Streptococcus</taxon>
    </lineage>
</organism>
<reference evidence="3 4" key="1">
    <citation type="submission" date="2018-10" db="EMBL/GenBank/DDBJ databases">
        <title>Streptococcus hillyeri sp. nov., isolated from equine tracheal sample.</title>
        <authorList>
            <person name="Macfadyen A.C."/>
            <person name="Waller A."/>
            <person name="Paterson G.K."/>
        </authorList>
    </citation>
    <scope>NUCLEOTIDE SEQUENCE [LARGE SCALE GENOMIC DNA]</scope>
    <source>
        <strain evidence="3 4">28462</strain>
    </source>
</reference>
<comment type="similarity">
    <text evidence="1">Belongs to the universal stress protein A family.</text>
</comment>
<dbReference type="PANTHER" id="PTHR46268">
    <property type="entry name" value="STRESS RESPONSE PROTEIN NHAX"/>
    <property type="match status" value="1"/>
</dbReference>
<dbReference type="CDD" id="cd00293">
    <property type="entry name" value="USP-like"/>
    <property type="match status" value="1"/>
</dbReference>
<feature type="domain" description="UspA" evidence="2">
    <location>
        <begin position="6"/>
        <end position="145"/>
    </location>
</feature>
<comment type="caution">
    <text evidence="3">The sequence shown here is derived from an EMBL/GenBank/DDBJ whole genome shotgun (WGS) entry which is preliminary data.</text>
</comment>
<dbReference type="Proteomes" id="UP000279194">
    <property type="component" value="Unassembled WGS sequence"/>
</dbReference>
<gene>
    <name evidence="3" type="ORF">EAF07_09585</name>
</gene>
<evidence type="ECO:0000259" key="2">
    <source>
        <dbReference type="Pfam" id="PF00582"/>
    </source>
</evidence>
<dbReference type="EMBL" id="RCVM01000027">
    <property type="protein sequence ID" value="RLY01491.1"/>
    <property type="molecule type" value="Genomic_DNA"/>
</dbReference>
<evidence type="ECO:0000313" key="4">
    <source>
        <dbReference type="Proteomes" id="UP000279194"/>
    </source>
</evidence>
<dbReference type="SUPFAM" id="SSF52402">
    <property type="entry name" value="Adenine nucleotide alpha hydrolases-like"/>
    <property type="match status" value="1"/>
</dbReference>
<evidence type="ECO:0000313" key="3">
    <source>
        <dbReference type="EMBL" id="RLY01491.1"/>
    </source>
</evidence>
<dbReference type="OrthoDB" id="9789668at2"/>
<dbReference type="InterPro" id="IPR006015">
    <property type="entry name" value="Universal_stress_UspA"/>
</dbReference>
<keyword evidence="4" id="KW-1185">Reference proteome</keyword>